<feature type="chain" id="PRO_5045524874" evidence="2">
    <location>
        <begin position="33"/>
        <end position="147"/>
    </location>
</feature>
<dbReference type="EMBL" id="JAOQNS010000016">
    <property type="protein sequence ID" value="MCW2309926.1"/>
    <property type="molecule type" value="Genomic_DNA"/>
</dbReference>
<name>A0ABT3HHN9_9HYPH</name>
<dbReference type="Proteomes" id="UP001209755">
    <property type="component" value="Unassembled WGS sequence"/>
</dbReference>
<accession>A0ABT3HHN9</accession>
<keyword evidence="2" id="KW-0732">Signal</keyword>
<gene>
    <name evidence="3" type="ORF">M2319_004290</name>
</gene>
<feature type="signal peptide" evidence="2">
    <location>
        <begin position="1"/>
        <end position="32"/>
    </location>
</feature>
<feature type="region of interest" description="Disordered" evidence="1">
    <location>
        <begin position="51"/>
        <end position="99"/>
    </location>
</feature>
<feature type="compositionally biased region" description="Low complexity" evidence="1">
    <location>
        <begin position="51"/>
        <end position="66"/>
    </location>
</feature>
<organism evidence="3 4">
    <name type="scientific">Rhodobium gokarnense</name>
    <dbReference type="NCBI Taxonomy" id="364296"/>
    <lineage>
        <taxon>Bacteria</taxon>
        <taxon>Pseudomonadati</taxon>
        <taxon>Pseudomonadota</taxon>
        <taxon>Alphaproteobacteria</taxon>
        <taxon>Hyphomicrobiales</taxon>
        <taxon>Rhodobiaceae</taxon>
        <taxon>Rhodobium</taxon>
    </lineage>
</organism>
<dbReference type="RefSeq" id="WP_264603503.1">
    <property type="nucleotide sequence ID" value="NZ_JAOQNS010000016.1"/>
</dbReference>
<keyword evidence="4" id="KW-1185">Reference proteome</keyword>
<evidence type="ECO:0000256" key="1">
    <source>
        <dbReference type="SAM" id="MobiDB-lite"/>
    </source>
</evidence>
<evidence type="ECO:0000313" key="3">
    <source>
        <dbReference type="EMBL" id="MCW2309926.1"/>
    </source>
</evidence>
<protein>
    <submittedName>
        <fullName evidence="3">Uncharacterized protein</fullName>
    </submittedName>
</protein>
<proteinExistence type="predicted"/>
<reference evidence="4" key="1">
    <citation type="submission" date="2023-07" db="EMBL/GenBank/DDBJ databases">
        <title>Genome sequencing of Purple Non-Sulfur Bacteria from various extreme environments.</title>
        <authorList>
            <person name="Mayer M."/>
        </authorList>
    </citation>
    <scope>NUCLEOTIDE SEQUENCE [LARGE SCALE GENOMIC DNA]</scope>
    <source>
        <strain evidence="4">DSM 17935</strain>
    </source>
</reference>
<evidence type="ECO:0000256" key="2">
    <source>
        <dbReference type="SAM" id="SignalP"/>
    </source>
</evidence>
<sequence>MTDQYVALPRRSLAVCLLCLGALAGAVGNARADDGPMQLLPEGFLSGAPVATEAAPAAPSDGAAPATSRPVAPAASSGRQEGAPVFDASGRPDLLKEEEKDRTIEDLRALAARNAARAGARGPAFATRLKRLGESHGKEALEEIENN</sequence>
<comment type="caution">
    <text evidence="3">The sequence shown here is derived from an EMBL/GenBank/DDBJ whole genome shotgun (WGS) entry which is preliminary data.</text>
</comment>
<evidence type="ECO:0000313" key="4">
    <source>
        <dbReference type="Proteomes" id="UP001209755"/>
    </source>
</evidence>